<dbReference type="InterPro" id="IPR012093">
    <property type="entry name" value="Pirin"/>
</dbReference>
<name>A0ABV2AZJ0_9GAMM</name>
<dbReference type="PANTHER" id="PTHR43212">
    <property type="entry name" value="QUERCETIN 2,3-DIOXYGENASE"/>
    <property type="match status" value="1"/>
</dbReference>
<proteinExistence type="inferred from homology"/>
<keyword evidence="6" id="KW-1185">Reference proteome</keyword>
<dbReference type="EMBL" id="APND01000001">
    <property type="protein sequence ID" value="MES1928755.1"/>
    <property type="molecule type" value="Genomic_DNA"/>
</dbReference>
<dbReference type="SUPFAM" id="SSF51182">
    <property type="entry name" value="RmlC-like cupins"/>
    <property type="match status" value="1"/>
</dbReference>
<comment type="similarity">
    <text evidence="1 2">Belongs to the pirin family.</text>
</comment>
<evidence type="ECO:0000313" key="5">
    <source>
        <dbReference type="EMBL" id="MES1928755.1"/>
    </source>
</evidence>
<comment type="caution">
    <text evidence="5">The sequence shown here is derived from an EMBL/GenBank/DDBJ whole genome shotgun (WGS) entry which is preliminary data.</text>
</comment>
<protein>
    <recommendedName>
        <fullName evidence="7">Pirin family protein</fullName>
    </recommendedName>
</protein>
<accession>A0ABV2AZJ0</accession>
<dbReference type="InterPro" id="IPR003829">
    <property type="entry name" value="Pirin_N_dom"/>
</dbReference>
<evidence type="ECO:0000256" key="2">
    <source>
        <dbReference type="RuleBase" id="RU003457"/>
    </source>
</evidence>
<gene>
    <name evidence="5" type="ORF">SADO_05830</name>
</gene>
<feature type="domain" description="Pirin N-terminal" evidence="3">
    <location>
        <begin position="11"/>
        <end position="122"/>
    </location>
</feature>
<dbReference type="InterPro" id="IPR041602">
    <property type="entry name" value="Quercetinase_C"/>
</dbReference>
<dbReference type="Pfam" id="PF02678">
    <property type="entry name" value="Pirin"/>
    <property type="match status" value="1"/>
</dbReference>
<dbReference type="InterPro" id="IPR014710">
    <property type="entry name" value="RmlC-like_jellyroll"/>
</dbReference>
<dbReference type="CDD" id="cd02910">
    <property type="entry name" value="cupin_Yhhw_N"/>
    <property type="match status" value="1"/>
</dbReference>
<sequence length="237" mass="26075">MKIMIQVRPSDERGRIDAGWLQGRYSFSFGDYHDPAHMGVSDLRVINDDHVAAGAGFPTHGHRDMEIVTVVLDGEMAHEDSLGNGSTMRPGDVQVMSAGRGVQHSEFNASAEQASHSLQIWLFPGERGIEPRYDQAHFGDEQLHNRLQPVVSGDGHDGSLSICQDAVIYRCQLDAGAQVIHDVNAPRQFWVQLTRGSIEVAGTQLHAGDGARIEGEFKLVFDALSDADFLLFDLRDI</sequence>
<organism evidence="5 6">
    <name type="scientific">Salinisphaera dokdonensis CL-ES53</name>
    <dbReference type="NCBI Taxonomy" id="1304272"/>
    <lineage>
        <taxon>Bacteria</taxon>
        <taxon>Pseudomonadati</taxon>
        <taxon>Pseudomonadota</taxon>
        <taxon>Gammaproteobacteria</taxon>
        <taxon>Salinisphaerales</taxon>
        <taxon>Salinisphaeraceae</taxon>
        <taxon>Salinisphaera</taxon>
    </lineage>
</organism>
<evidence type="ECO:0000259" key="3">
    <source>
        <dbReference type="Pfam" id="PF02678"/>
    </source>
</evidence>
<dbReference type="CDD" id="cd20311">
    <property type="entry name" value="cupin_Yhhw_C"/>
    <property type="match status" value="1"/>
</dbReference>
<dbReference type="Gene3D" id="2.60.120.10">
    <property type="entry name" value="Jelly Rolls"/>
    <property type="match status" value="2"/>
</dbReference>
<evidence type="ECO:0000313" key="6">
    <source>
        <dbReference type="Proteomes" id="UP001460888"/>
    </source>
</evidence>
<evidence type="ECO:0000256" key="1">
    <source>
        <dbReference type="ARBA" id="ARBA00008416"/>
    </source>
</evidence>
<dbReference type="InterPro" id="IPR011051">
    <property type="entry name" value="RmlC_Cupin_sf"/>
</dbReference>
<dbReference type="PANTHER" id="PTHR43212:SF3">
    <property type="entry name" value="QUERCETIN 2,3-DIOXYGENASE"/>
    <property type="match status" value="1"/>
</dbReference>
<reference evidence="5 6" key="1">
    <citation type="submission" date="2013-03" db="EMBL/GenBank/DDBJ databases">
        <title>Salinisphaera dokdonensis CL-ES53 Genome Sequencing.</title>
        <authorList>
            <person name="Li C."/>
            <person name="Lai Q."/>
            <person name="Shao Z."/>
        </authorList>
    </citation>
    <scope>NUCLEOTIDE SEQUENCE [LARGE SCALE GENOMIC DNA]</scope>
    <source>
        <strain evidence="5 6">CL-ES53</strain>
    </source>
</reference>
<dbReference type="Proteomes" id="UP001460888">
    <property type="component" value="Unassembled WGS sequence"/>
</dbReference>
<evidence type="ECO:0000259" key="4">
    <source>
        <dbReference type="Pfam" id="PF17954"/>
    </source>
</evidence>
<feature type="domain" description="Quercetin 2,3-dioxygenase C-terminal cupin" evidence="4">
    <location>
        <begin position="150"/>
        <end position="234"/>
    </location>
</feature>
<dbReference type="Pfam" id="PF17954">
    <property type="entry name" value="Pirin_C_2"/>
    <property type="match status" value="1"/>
</dbReference>
<dbReference type="PIRSF" id="PIRSF006232">
    <property type="entry name" value="Pirin"/>
    <property type="match status" value="1"/>
</dbReference>
<evidence type="ECO:0008006" key="7">
    <source>
        <dbReference type="Google" id="ProtNLM"/>
    </source>
</evidence>